<evidence type="ECO:0000313" key="2">
    <source>
        <dbReference type="Proteomes" id="UP001203423"/>
    </source>
</evidence>
<dbReference type="Proteomes" id="UP001203423">
    <property type="component" value="Unassembled WGS sequence"/>
</dbReference>
<reference evidence="1 2" key="1">
    <citation type="submission" date="2022-01" db="EMBL/GenBank/DDBJ databases">
        <title>Whole genome-based taxonomy of the Shewanellaceae.</title>
        <authorList>
            <person name="Martin-Rodriguez A.J."/>
        </authorList>
    </citation>
    <scope>NUCLEOTIDE SEQUENCE [LARGE SCALE GENOMIC DNA]</scope>
    <source>
        <strain evidence="1 2">DSM 17177</strain>
    </source>
</reference>
<sequence>MNNNNKWGPLMLKVIDELSDGKPKTTRDLLIATNSLMGSLKPSLKRLIKLKAIRHEKITILADNDQPMPRNIYIKIKKRVPKSVHLTKSLE</sequence>
<dbReference type="EMBL" id="JAKIKS010000032">
    <property type="protein sequence ID" value="MCL1124830.1"/>
    <property type="molecule type" value="Genomic_DNA"/>
</dbReference>
<evidence type="ECO:0008006" key="3">
    <source>
        <dbReference type="Google" id="ProtNLM"/>
    </source>
</evidence>
<protein>
    <recommendedName>
        <fullName evidence="3">MarR family transcriptional regulator</fullName>
    </recommendedName>
</protein>
<gene>
    <name evidence="1" type="ORF">L2764_10185</name>
</gene>
<keyword evidence="2" id="KW-1185">Reference proteome</keyword>
<dbReference type="RefSeq" id="WP_248940108.1">
    <property type="nucleotide sequence ID" value="NZ_JAKIKS010000032.1"/>
</dbReference>
<accession>A0ABT0LBF6</accession>
<comment type="caution">
    <text evidence="1">The sequence shown here is derived from an EMBL/GenBank/DDBJ whole genome shotgun (WGS) entry which is preliminary data.</text>
</comment>
<proteinExistence type="predicted"/>
<organism evidence="1 2">
    <name type="scientific">Shewanella surugensis</name>
    <dbReference type="NCBI Taxonomy" id="212020"/>
    <lineage>
        <taxon>Bacteria</taxon>
        <taxon>Pseudomonadati</taxon>
        <taxon>Pseudomonadota</taxon>
        <taxon>Gammaproteobacteria</taxon>
        <taxon>Alteromonadales</taxon>
        <taxon>Shewanellaceae</taxon>
        <taxon>Shewanella</taxon>
    </lineage>
</organism>
<evidence type="ECO:0000313" key="1">
    <source>
        <dbReference type="EMBL" id="MCL1124830.1"/>
    </source>
</evidence>
<name>A0ABT0LBF6_9GAMM</name>